<dbReference type="PANTHER" id="PTHR31382:SF4">
    <property type="entry name" value="NA(+)_H(+) ANTIPORTER"/>
    <property type="match status" value="1"/>
</dbReference>
<feature type="chain" id="PRO_5003315773" description="Cation/H+ exchanger transmembrane domain-containing protein" evidence="12">
    <location>
        <begin position="25"/>
        <end position="528"/>
    </location>
</feature>
<feature type="transmembrane region" description="Helical" evidence="11">
    <location>
        <begin position="120"/>
        <end position="141"/>
    </location>
</feature>
<keyword evidence="7" id="KW-0915">Sodium</keyword>
<feature type="transmembrane region" description="Helical" evidence="11">
    <location>
        <begin position="187"/>
        <end position="210"/>
    </location>
</feature>
<dbReference type="GO" id="GO:0015385">
    <property type="term" value="F:sodium:proton antiporter activity"/>
    <property type="evidence" value="ECO:0007669"/>
    <property type="project" value="InterPro"/>
</dbReference>
<dbReference type="FunCoup" id="F4S1N2">
    <property type="interactions" value="74"/>
</dbReference>
<keyword evidence="4" id="KW-0050">Antiport</keyword>
<feature type="transmembrane region" description="Helical" evidence="11">
    <location>
        <begin position="412"/>
        <end position="430"/>
    </location>
</feature>
<dbReference type="GO" id="GO:0005886">
    <property type="term" value="C:plasma membrane"/>
    <property type="evidence" value="ECO:0007669"/>
    <property type="project" value="InterPro"/>
</dbReference>
<proteinExistence type="inferred from homology"/>
<feature type="transmembrane region" description="Helical" evidence="11">
    <location>
        <begin position="161"/>
        <end position="180"/>
    </location>
</feature>
<keyword evidence="8" id="KW-0406">Ion transport</keyword>
<feature type="non-terminal residue" evidence="14">
    <location>
        <position position="528"/>
    </location>
</feature>
<dbReference type="InterPro" id="IPR004712">
    <property type="entry name" value="Na+/H+_antiporter_fungi"/>
</dbReference>
<comment type="similarity">
    <text evidence="2">Belongs to the fungal Na(+)/H(+) exchanger family.</text>
</comment>
<gene>
    <name evidence="14" type="ORF">MELLADRAFT_45128</name>
</gene>
<dbReference type="GO" id="GO:0036376">
    <property type="term" value="P:sodium ion export across plasma membrane"/>
    <property type="evidence" value="ECO:0007669"/>
    <property type="project" value="InterPro"/>
</dbReference>
<dbReference type="VEuPathDB" id="FungiDB:MELLADRAFT_45128"/>
<feature type="signal peptide" evidence="12">
    <location>
        <begin position="1"/>
        <end position="24"/>
    </location>
</feature>
<evidence type="ECO:0000313" key="14">
    <source>
        <dbReference type="EMBL" id="EGG01407.1"/>
    </source>
</evidence>
<keyword evidence="5 11" id="KW-0812">Transmembrane</keyword>
<evidence type="ECO:0000256" key="6">
    <source>
        <dbReference type="ARBA" id="ARBA00022989"/>
    </source>
</evidence>
<evidence type="ECO:0000256" key="1">
    <source>
        <dbReference type="ARBA" id="ARBA00004141"/>
    </source>
</evidence>
<dbReference type="RefSeq" id="XP_007415257.1">
    <property type="nucleotide sequence ID" value="XM_007415195.1"/>
</dbReference>
<evidence type="ECO:0000259" key="13">
    <source>
        <dbReference type="Pfam" id="PF00999"/>
    </source>
</evidence>
<feature type="transmembrane region" description="Helical" evidence="11">
    <location>
        <begin position="93"/>
        <end position="113"/>
    </location>
</feature>
<dbReference type="AlphaFoldDB" id="F4S1N2"/>
<dbReference type="Pfam" id="PF00999">
    <property type="entry name" value="Na_H_Exchanger"/>
    <property type="match status" value="1"/>
</dbReference>
<dbReference type="HOGENOM" id="CLU_008635_5_0_1"/>
<evidence type="ECO:0000256" key="3">
    <source>
        <dbReference type="ARBA" id="ARBA00022448"/>
    </source>
</evidence>
<sequence>MLFNSLLLLSLPLYLFILPNPTISSSINLPRFNPYFANIVKRKEHRNFSAIFNSPHNIALDTDVARNSLGSGDGDIHEARHELYRVVTEATPIHLALTLIPAFIVFFGLFSAFVKEKLYVGEAIIAVVFGIILGPLALGLFDPRSWGGGKEFDHLTLELTRIVISLSVFAVGVELPKAYVLRHWRSLAVLLGPLMLIGWMVCGLLIYVLIPGLDFLSSLLVAAACTPTDPILAASVVGKGKYAQKHVPAHLRHLLQAESGCNDGAAFPFLFLALFIALRGDYSLGKVVGEWILLVILYQIVLGTAIGAVIGIIARKTLKFCKRRSYIDRESMVAMYVALSLLTTGLTTLVGSDDLLAAFACGAAFAWDDWFTESIEASNFSSIIDLLINSATFIYVGATIPFKEWNDPSLTLVPWRIVILAFSIIVLRRLPAMLLLQKLIPDLKTGREAIFSGHFGPIGVGAIFISTLAVTKLPTPNIPPQNSLDTVALTVQPLTYLFVLFSVLIHGLSIPFFTLGRNVSSRVHSISR</sequence>
<dbReference type="GeneID" id="18928228"/>
<keyword evidence="10" id="KW-0739">Sodium transport</keyword>
<keyword evidence="6 11" id="KW-1133">Transmembrane helix</keyword>
<feature type="transmembrane region" description="Helical" evidence="11">
    <location>
        <begin position="494"/>
        <end position="515"/>
    </location>
</feature>
<dbReference type="GO" id="GO:0030007">
    <property type="term" value="P:intracellular potassium ion homeostasis"/>
    <property type="evidence" value="ECO:0007669"/>
    <property type="project" value="TreeGrafter"/>
</dbReference>
<feature type="transmembrane region" description="Helical" evidence="11">
    <location>
        <begin position="291"/>
        <end position="313"/>
    </location>
</feature>
<dbReference type="KEGG" id="mlr:MELLADRAFT_45128"/>
<evidence type="ECO:0000256" key="9">
    <source>
        <dbReference type="ARBA" id="ARBA00023136"/>
    </source>
</evidence>
<dbReference type="PANTHER" id="PTHR31382">
    <property type="entry name" value="NA(+)/H(+) ANTIPORTER"/>
    <property type="match status" value="1"/>
</dbReference>
<evidence type="ECO:0000313" key="15">
    <source>
        <dbReference type="Proteomes" id="UP000001072"/>
    </source>
</evidence>
<keyword evidence="12" id="KW-0732">Signal</keyword>
<dbReference type="FunFam" id="1.20.1530.20:FF:000015">
    <property type="entry name" value="Na(+)/H(+) antiporter 2"/>
    <property type="match status" value="1"/>
</dbReference>
<keyword evidence="3" id="KW-0813">Transport</keyword>
<dbReference type="GO" id="GO:0120029">
    <property type="term" value="P:proton export across plasma membrane"/>
    <property type="evidence" value="ECO:0007669"/>
    <property type="project" value="InterPro"/>
</dbReference>
<feature type="domain" description="Cation/H+ exchanger transmembrane" evidence="13">
    <location>
        <begin position="106"/>
        <end position="513"/>
    </location>
</feature>
<protein>
    <recommendedName>
        <fullName evidence="13">Cation/H+ exchanger transmembrane domain-containing protein</fullName>
    </recommendedName>
</protein>
<keyword evidence="9 11" id="KW-0472">Membrane</keyword>
<name>F4S1N2_MELLP</name>
<dbReference type="Proteomes" id="UP000001072">
    <property type="component" value="Unassembled WGS sequence"/>
</dbReference>
<evidence type="ECO:0000256" key="2">
    <source>
        <dbReference type="ARBA" id="ARBA00005248"/>
    </source>
</evidence>
<dbReference type="EMBL" id="GL883138">
    <property type="protein sequence ID" value="EGG01407.1"/>
    <property type="molecule type" value="Genomic_DNA"/>
</dbReference>
<accession>F4S1N2</accession>
<evidence type="ECO:0000256" key="8">
    <source>
        <dbReference type="ARBA" id="ARBA00023065"/>
    </source>
</evidence>
<evidence type="ECO:0000256" key="5">
    <source>
        <dbReference type="ARBA" id="ARBA00022692"/>
    </source>
</evidence>
<evidence type="ECO:0000256" key="7">
    <source>
        <dbReference type="ARBA" id="ARBA00023053"/>
    </source>
</evidence>
<reference evidence="15" key="1">
    <citation type="journal article" date="2011" name="Proc. Natl. Acad. Sci. U.S.A.">
        <title>Obligate biotrophy features unraveled by the genomic analysis of rust fungi.</title>
        <authorList>
            <person name="Duplessis S."/>
            <person name="Cuomo C.A."/>
            <person name="Lin Y.-C."/>
            <person name="Aerts A."/>
            <person name="Tisserant E."/>
            <person name="Veneault-Fourrey C."/>
            <person name="Joly D.L."/>
            <person name="Hacquard S."/>
            <person name="Amselem J."/>
            <person name="Cantarel B.L."/>
            <person name="Chiu R."/>
            <person name="Coutinho P.M."/>
            <person name="Feau N."/>
            <person name="Field M."/>
            <person name="Frey P."/>
            <person name="Gelhaye E."/>
            <person name="Goldberg J."/>
            <person name="Grabherr M.G."/>
            <person name="Kodira C.D."/>
            <person name="Kohler A."/>
            <person name="Kuees U."/>
            <person name="Lindquist E.A."/>
            <person name="Lucas S.M."/>
            <person name="Mago R."/>
            <person name="Mauceli E."/>
            <person name="Morin E."/>
            <person name="Murat C."/>
            <person name="Pangilinan J.L."/>
            <person name="Park R."/>
            <person name="Pearson M."/>
            <person name="Quesneville H."/>
            <person name="Rouhier N."/>
            <person name="Sakthikumar S."/>
            <person name="Salamov A.A."/>
            <person name="Schmutz J."/>
            <person name="Selles B."/>
            <person name="Shapiro H."/>
            <person name="Tanguay P."/>
            <person name="Tuskan G.A."/>
            <person name="Henrissat B."/>
            <person name="Van de Peer Y."/>
            <person name="Rouze P."/>
            <person name="Ellis J.G."/>
            <person name="Dodds P.N."/>
            <person name="Schein J.E."/>
            <person name="Zhong S."/>
            <person name="Hamelin R.C."/>
            <person name="Grigoriev I.V."/>
            <person name="Szabo L.J."/>
            <person name="Martin F."/>
        </authorList>
    </citation>
    <scope>NUCLEOTIDE SEQUENCE [LARGE SCALE GENOMIC DNA]</scope>
    <source>
        <strain evidence="15">98AG31 / pathotype 3-4-7</strain>
    </source>
</reference>
<keyword evidence="15" id="KW-1185">Reference proteome</keyword>
<comment type="subcellular location">
    <subcellularLocation>
        <location evidence="1">Membrane</location>
        <topology evidence="1">Multi-pass membrane protein</topology>
    </subcellularLocation>
</comment>
<dbReference type="InterPro" id="IPR006153">
    <property type="entry name" value="Cation/H_exchanger_TM"/>
</dbReference>
<dbReference type="STRING" id="747676.F4S1N2"/>
<dbReference type="GO" id="GO:0042391">
    <property type="term" value="P:regulation of membrane potential"/>
    <property type="evidence" value="ECO:0007669"/>
    <property type="project" value="InterPro"/>
</dbReference>
<dbReference type="eggNOG" id="KOG4505">
    <property type="taxonomic scope" value="Eukaryota"/>
</dbReference>
<evidence type="ECO:0000256" key="4">
    <source>
        <dbReference type="ARBA" id="ARBA00022449"/>
    </source>
</evidence>
<feature type="transmembrane region" description="Helical" evidence="11">
    <location>
        <begin position="451"/>
        <end position="474"/>
    </location>
</feature>
<organism evidence="15">
    <name type="scientific">Melampsora larici-populina (strain 98AG31 / pathotype 3-4-7)</name>
    <name type="common">Poplar leaf rust fungus</name>
    <dbReference type="NCBI Taxonomy" id="747676"/>
    <lineage>
        <taxon>Eukaryota</taxon>
        <taxon>Fungi</taxon>
        <taxon>Dikarya</taxon>
        <taxon>Basidiomycota</taxon>
        <taxon>Pucciniomycotina</taxon>
        <taxon>Pucciniomycetes</taxon>
        <taxon>Pucciniales</taxon>
        <taxon>Melampsoraceae</taxon>
        <taxon>Melampsora</taxon>
    </lineage>
</organism>
<dbReference type="InParanoid" id="F4S1N2"/>
<dbReference type="OrthoDB" id="2190219at2759"/>
<evidence type="ECO:0000256" key="10">
    <source>
        <dbReference type="ARBA" id="ARBA00023201"/>
    </source>
</evidence>
<evidence type="ECO:0000256" key="12">
    <source>
        <dbReference type="SAM" id="SignalP"/>
    </source>
</evidence>
<feature type="transmembrane region" description="Helical" evidence="11">
    <location>
        <begin position="333"/>
        <end position="349"/>
    </location>
</feature>
<evidence type="ECO:0000256" key="11">
    <source>
        <dbReference type="SAM" id="Phobius"/>
    </source>
</evidence>